<dbReference type="InterPro" id="IPR050930">
    <property type="entry name" value="MFS_Vesicular_Transporter"/>
</dbReference>
<feature type="transmembrane region" description="Helical" evidence="6">
    <location>
        <begin position="327"/>
        <end position="348"/>
    </location>
</feature>
<keyword evidence="4 6" id="KW-1133">Transmembrane helix</keyword>
<evidence type="ECO:0000259" key="8">
    <source>
        <dbReference type="PROSITE" id="PS50850"/>
    </source>
</evidence>
<dbReference type="InterPro" id="IPR020846">
    <property type="entry name" value="MFS_dom"/>
</dbReference>
<accession>A0A9Q0RXM9</accession>
<dbReference type="SUPFAM" id="SSF103473">
    <property type="entry name" value="MFS general substrate transporter"/>
    <property type="match status" value="2"/>
</dbReference>
<dbReference type="GO" id="GO:0022857">
    <property type="term" value="F:transmembrane transporter activity"/>
    <property type="evidence" value="ECO:0007669"/>
    <property type="project" value="InterPro"/>
</dbReference>
<evidence type="ECO:0000256" key="4">
    <source>
        <dbReference type="ARBA" id="ARBA00022989"/>
    </source>
</evidence>
<feature type="transmembrane region" description="Helical" evidence="6">
    <location>
        <begin position="76"/>
        <end position="94"/>
    </location>
</feature>
<gene>
    <name evidence="9" type="primary">SLC18B1</name>
    <name evidence="9" type="ORF">Bhyg_14655</name>
</gene>
<evidence type="ECO:0000313" key="10">
    <source>
        <dbReference type="Proteomes" id="UP001151699"/>
    </source>
</evidence>
<name>A0A9Q0RXM9_9DIPT</name>
<dbReference type="EMBL" id="WJQU01000004">
    <property type="protein sequence ID" value="KAJ6636068.1"/>
    <property type="molecule type" value="Genomic_DNA"/>
</dbReference>
<proteinExistence type="predicted"/>
<keyword evidence="10" id="KW-1185">Reference proteome</keyword>
<dbReference type="GO" id="GO:0016020">
    <property type="term" value="C:membrane"/>
    <property type="evidence" value="ECO:0007669"/>
    <property type="project" value="UniProtKB-SubCell"/>
</dbReference>
<evidence type="ECO:0000256" key="6">
    <source>
        <dbReference type="SAM" id="Phobius"/>
    </source>
</evidence>
<dbReference type="Proteomes" id="UP001151699">
    <property type="component" value="Chromosome C"/>
</dbReference>
<feature type="transmembrane region" description="Helical" evidence="6">
    <location>
        <begin position="228"/>
        <end position="248"/>
    </location>
</feature>
<feature type="transmembrane region" description="Helical" evidence="6">
    <location>
        <begin position="254"/>
        <end position="272"/>
    </location>
</feature>
<comment type="subcellular location">
    <subcellularLocation>
        <location evidence="1">Membrane</location>
        <topology evidence="1">Multi-pass membrane protein</topology>
    </subcellularLocation>
</comment>
<keyword evidence="7" id="KW-0732">Signal</keyword>
<feature type="non-terminal residue" evidence="9">
    <location>
        <position position="447"/>
    </location>
</feature>
<feature type="transmembrane region" description="Helical" evidence="6">
    <location>
        <begin position="169"/>
        <end position="190"/>
    </location>
</feature>
<dbReference type="InterPro" id="IPR011701">
    <property type="entry name" value="MFS"/>
</dbReference>
<feature type="transmembrane region" description="Helical" evidence="6">
    <location>
        <begin position="46"/>
        <end position="64"/>
    </location>
</feature>
<feature type="transmembrane region" description="Helical" evidence="6">
    <location>
        <begin position="141"/>
        <end position="163"/>
    </location>
</feature>
<feature type="chain" id="PRO_5040294058" evidence="7">
    <location>
        <begin position="23"/>
        <end position="447"/>
    </location>
</feature>
<keyword evidence="3 6" id="KW-0812">Transmembrane</keyword>
<dbReference type="Gene3D" id="1.20.1250.20">
    <property type="entry name" value="MFS general substrate transporter like domains"/>
    <property type="match status" value="2"/>
</dbReference>
<dbReference type="AlphaFoldDB" id="A0A9Q0RXM9"/>
<dbReference type="PANTHER" id="PTHR23506">
    <property type="entry name" value="GH10249P"/>
    <property type="match status" value="1"/>
</dbReference>
<evidence type="ECO:0000256" key="3">
    <source>
        <dbReference type="ARBA" id="ARBA00022692"/>
    </source>
</evidence>
<feature type="domain" description="Major facilitator superfamily (MFS) profile" evidence="8">
    <location>
        <begin position="10"/>
        <end position="447"/>
    </location>
</feature>
<dbReference type="PROSITE" id="PS50850">
    <property type="entry name" value="MFS"/>
    <property type="match status" value="1"/>
</dbReference>
<dbReference type="OrthoDB" id="446368at2759"/>
<dbReference type="Pfam" id="PF07690">
    <property type="entry name" value="MFS_1"/>
    <property type="match status" value="2"/>
</dbReference>
<comment type="caution">
    <text evidence="9">The sequence shown here is derived from an EMBL/GenBank/DDBJ whole genome shotgun (WGS) entry which is preliminary data.</text>
</comment>
<evidence type="ECO:0000256" key="5">
    <source>
        <dbReference type="ARBA" id="ARBA00023136"/>
    </source>
</evidence>
<dbReference type="InterPro" id="IPR036259">
    <property type="entry name" value="MFS_trans_sf"/>
</dbReference>
<feature type="transmembrane region" description="Helical" evidence="6">
    <location>
        <begin position="293"/>
        <end position="315"/>
    </location>
</feature>
<organism evidence="9 10">
    <name type="scientific">Pseudolycoriella hygida</name>
    <dbReference type="NCBI Taxonomy" id="35572"/>
    <lineage>
        <taxon>Eukaryota</taxon>
        <taxon>Metazoa</taxon>
        <taxon>Ecdysozoa</taxon>
        <taxon>Arthropoda</taxon>
        <taxon>Hexapoda</taxon>
        <taxon>Insecta</taxon>
        <taxon>Pterygota</taxon>
        <taxon>Neoptera</taxon>
        <taxon>Endopterygota</taxon>
        <taxon>Diptera</taxon>
        <taxon>Nematocera</taxon>
        <taxon>Sciaroidea</taxon>
        <taxon>Sciaridae</taxon>
        <taxon>Pseudolycoriella</taxon>
    </lineage>
</organism>
<feature type="transmembrane region" description="Helical" evidence="6">
    <location>
        <begin position="106"/>
        <end position="129"/>
    </location>
</feature>
<reference evidence="9" key="1">
    <citation type="submission" date="2022-07" db="EMBL/GenBank/DDBJ databases">
        <authorList>
            <person name="Trinca V."/>
            <person name="Uliana J.V.C."/>
            <person name="Torres T.T."/>
            <person name="Ward R.J."/>
            <person name="Monesi N."/>
        </authorList>
    </citation>
    <scope>NUCLEOTIDE SEQUENCE</scope>
    <source>
        <strain evidence="9">HSMRA1968</strain>
        <tissue evidence="9">Whole embryos</tissue>
    </source>
</reference>
<keyword evidence="5 6" id="KW-0472">Membrane</keyword>
<protein>
    <submittedName>
        <fullName evidence="9">MFS-type transporter SLC18B1</fullName>
    </submittedName>
</protein>
<evidence type="ECO:0000256" key="7">
    <source>
        <dbReference type="SAM" id="SignalP"/>
    </source>
</evidence>
<keyword evidence="2" id="KW-0813">Transport</keyword>
<sequence>LNFTKRQWLTLLVIGLADFCNAVCVSLQAPFFPQEAEKKGATATEYGLVFGVFELVVFLISPLYGQYLNRIGPKVLFNGGIFTTASSAICFGLLDKVEDHTSFVALAFTIRIIEALGNAAFLTASFAIIAKEFPDNVGTTFASLETFFGLGLIVGPMVGGTLYSLGGYFLPFVVLGSALFVTALLTACVLPKHPPEYDSGQAGLYALSAPFCGILVDKFINPKYSSCFGSLSIAVGFCLIGPASFLPIETKMSTIIAGLVLHGLGIACQLVASFSDALCTSIKKGLPDNIETYGLISGLWTSTFALGAFIGPSVSGALYDSIGFREATIFVIGLHSLVAVIIVIFLIIEKRQINPYKELSSTQSLLESRDSLFCSDSSLDKSLKSRRDSITIDQTGPGALSNLMMCNSYSNKQCQWSRSDRHDGLNLGITQYYGSVDMRIGHHDTNS</sequence>
<feature type="signal peptide" evidence="7">
    <location>
        <begin position="1"/>
        <end position="22"/>
    </location>
</feature>
<evidence type="ECO:0000313" key="9">
    <source>
        <dbReference type="EMBL" id="KAJ6636068.1"/>
    </source>
</evidence>
<dbReference type="PANTHER" id="PTHR23506:SF26">
    <property type="entry name" value="MFS-TYPE TRANSPORTER SLC18B1"/>
    <property type="match status" value="1"/>
</dbReference>
<evidence type="ECO:0000256" key="2">
    <source>
        <dbReference type="ARBA" id="ARBA00022448"/>
    </source>
</evidence>
<evidence type="ECO:0000256" key="1">
    <source>
        <dbReference type="ARBA" id="ARBA00004141"/>
    </source>
</evidence>